<evidence type="ECO:0000313" key="2">
    <source>
        <dbReference type="Proteomes" id="UP001325479"/>
    </source>
</evidence>
<gene>
    <name evidence="1" type="ORF">U0042_00115</name>
</gene>
<dbReference type="RefSeq" id="WP_232833653.1">
    <property type="nucleotide sequence ID" value="NZ_CP139965.1"/>
</dbReference>
<keyword evidence="2" id="KW-1185">Reference proteome</keyword>
<dbReference type="EMBL" id="CP139965">
    <property type="protein sequence ID" value="WQD78164.1"/>
    <property type="molecule type" value="Genomic_DNA"/>
</dbReference>
<evidence type="ECO:0000313" key="1">
    <source>
        <dbReference type="EMBL" id="WQD78164.1"/>
    </source>
</evidence>
<proteinExistence type="predicted"/>
<accession>A0ABZ0WLE1</accession>
<dbReference type="InterPro" id="IPR021234">
    <property type="entry name" value="DUF2827"/>
</dbReference>
<name>A0ABZ0WLE1_9BURK</name>
<dbReference type="Proteomes" id="UP001325479">
    <property type="component" value="Chromosome"/>
</dbReference>
<reference evidence="1 2" key="1">
    <citation type="submission" date="2023-12" db="EMBL/GenBank/DDBJ databases">
        <title>Genome sequencing and assembly of bacterial species from a model synthetic community.</title>
        <authorList>
            <person name="Hogle S.L."/>
        </authorList>
    </citation>
    <scope>NUCLEOTIDE SEQUENCE [LARGE SCALE GENOMIC DNA]</scope>
    <source>
        <strain evidence="1 2">HAMBI 2494</strain>
    </source>
</reference>
<organism evidence="1 2">
    <name type="scientific">Paraburkholderia kururiensis</name>
    <dbReference type="NCBI Taxonomy" id="984307"/>
    <lineage>
        <taxon>Bacteria</taxon>
        <taxon>Pseudomonadati</taxon>
        <taxon>Pseudomonadota</taxon>
        <taxon>Betaproteobacteria</taxon>
        <taxon>Burkholderiales</taxon>
        <taxon>Burkholderiaceae</taxon>
        <taxon>Paraburkholderia</taxon>
    </lineage>
</organism>
<dbReference type="Pfam" id="PF10933">
    <property type="entry name" value="DUF2827"/>
    <property type="match status" value="1"/>
</dbReference>
<sequence>MELTVMSGLRIGITIGLHHPAETLWNNGIKQNAAFLAEALRHCPQVASVVLVNTTDIPVTSALPWNLERFPTVAFEAAKDAVDVMIELGGQLDPARTDHLKQRGARLVSYCCGFEYIHAMESVLFRKPMWGANLFINQRYDDIWIIPQVDNISRSYFEVLRRLHGRVVPFVWSPMFLDERVKTLPNGGVYQPHAGAKRLTVMEPNINVVKFCLYPALIAEMTYRARPDSVALLQVTNAEQIARESMEFVALMNQLDIVRNHKAVFLGRHETPVFLAEQTDIVISHQLENPLNYFYLEVCWQGYPLVHNATLCPDLGYYYHANDVDDGARRVIEVIETHDAHASWYREQQRTLIARYLPDDRQLVATYGALLDDLLRRPIR</sequence>
<protein>
    <submittedName>
        <fullName evidence="1">DUF2827 domain-containing protein</fullName>
    </submittedName>
</protein>